<comment type="caution">
    <text evidence="4">The sequence shown here is derived from an EMBL/GenBank/DDBJ whole genome shotgun (WGS) entry which is preliminary data.</text>
</comment>
<dbReference type="PANTHER" id="PTHR30486">
    <property type="entry name" value="TWITCHING MOTILITY PROTEIN PILT"/>
    <property type="match status" value="1"/>
</dbReference>
<dbReference type="Gene3D" id="3.40.50.300">
    <property type="entry name" value="P-loop containing nucleotide triphosphate hydrolases"/>
    <property type="match status" value="1"/>
</dbReference>
<proteinExistence type="inferred from homology"/>
<organism evidence="4 5">
    <name type="scientific">Sphingoaurantiacus capsulatus</name>
    <dbReference type="NCBI Taxonomy" id="1771310"/>
    <lineage>
        <taxon>Bacteria</taxon>
        <taxon>Pseudomonadati</taxon>
        <taxon>Pseudomonadota</taxon>
        <taxon>Alphaproteobacteria</taxon>
        <taxon>Sphingomonadales</taxon>
        <taxon>Sphingosinicellaceae</taxon>
        <taxon>Sphingoaurantiacus</taxon>
    </lineage>
</organism>
<feature type="compositionally biased region" description="Polar residues" evidence="2">
    <location>
        <begin position="13"/>
        <end position="25"/>
    </location>
</feature>
<dbReference type="SUPFAM" id="SSF52540">
    <property type="entry name" value="P-loop containing nucleoside triphosphate hydrolases"/>
    <property type="match status" value="1"/>
</dbReference>
<dbReference type="Gene3D" id="3.30.450.380">
    <property type="match status" value="1"/>
</dbReference>
<evidence type="ECO:0000256" key="2">
    <source>
        <dbReference type="SAM" id="MobiDB-lite"/>
    </source>
</evidence>
<dbReference type="CDD" id="cd01130">
    <property type="entry name" value="VirB11-like_ATPase"/>
    <property type="match status" value="1"/>
</dbReference>
<accession>A0ABV7X9Q7</accession>
<evidence type="ECO:0000256" key="1">
    <source>
        <dbReference type="ARBA" id="ARBA00006611"/>
    </source>
</evidence>
<comment type="similarity">
    <text evidence="1">Belongs to the GSP E family.</text>
</comment>
<feature type="region of interest" description="Disordered" evidence="2">
    <location>
        <begin position="1"/>
        <end position="37"/>
    </location>
</feature>
<evidence type="ECO:0000313" key="4">
    <source>
        <dbReference type="EMBL" id="MFC3711967.1"/>
    </source>
</evidence>
<dbReference type="Proteomes" id="UP001595615">
    <property type="component" value="Unassembled WGS sequence"/>
</dbReference>
<gene>
    <name evidence="4" type="ORF">ACFOMD_05260</name>
</gene>
<feature type="domain" description="AAA+ ATPase" evidence="3">
    <location>
        <begin position="336"/>
        <end position="463"/>
    </location>
</feature>
<dbReference type="InterPro" id="IPR050921">
    <property type="entry name" value="T4SS_GSP_E_ATPase"/>
</dbReference>
<reference evidence="5" key="1">
    <citation type="journal article" date="2019" name="Int. J. Syst. Evol. Microbiol.">
        <title>The Global Catalogue of Microorganisms (GCM) 10K type strain sequencing project: providing services to taxonomists for standard genome sequencing and annotation.</title>
        <authorList>
            <consortium name="The Broad Institute Genomics Platform"/>
            <consortium name="The Broad Institute Genome Sequencing Center for Infectious Disease"/>
            <person name="Wu L."/>
            <person name="Ma J."/>
        </authorList>
    </citation>
    <scope>NUCLEOTIDE SEQUENCE [LARGE SCALE GENOMIC DNA]</scope>
    <source>
        <strain evidence="5">KCTC 42644</strain>
    </source>
</reference>
<dbReference type="SMART" id="SM00382">
    <property type="entry name" value="AAA"/>
    <property type="match status" value="1"/>
</dbReference>
<dbReference type="Pfam" id="PF00437">
    <property type="entry name" value="T2SSE"/>
    <property type="match status" value="1"/>
</dbReference>
<keyword evidence="5" id="KW-1185">Reference proteome</keyword>
<dbReference type="RefSeq" id="WP_380857952.1">
    <property type="nucleotide sequence ID" value="NZ_JBHRXV010000004.1"/>
</dbReference>
<dbReference type="InterPro" id="IPR003593">
    <property type="entry name" value="AAA+_ATPase"/>
</dbReference>
<dbReference type="PANTHER" id="PTHR30486:SF15">
    <property type="entry name" value="TYPE II_IV SECRETION SYSTEM ATPASE"/>
    <property type="match status" value="1"/>
</dbReference>
<evidence type="ECO:0000259" key="3">
    <source>
        <dbReference type="SMART" id="SM00382"/>
    </source>
</evidence>
<protein>
    <submittedName>
        <fullName evidence="4">CpaF family protein</fullName>
    </submittedName>
</protein>
<evidence type="ECO:0000313" key="5">
    <source>
        <dbReference type="Proteomes" id="UP001595615"/>
    </source>
</evidence>
<dbReference type="InterPro" id="IPR027417">
    <property type="entry name" value="P-loop_NTPase"/>
</dbReference>
<dbReference type="EMBL" id="JBHRXV010000004">
    <property type="protein sequence ID" value="MFC3711967.1"/>
    <property type="molecule type" value="Genomic_DNA"/>
</dbReference>
<sequence length="559" mass="61153">MAVIGFGKRSGLTPPSTASFGSAQTARRPLVNEPVTPEGRLSASMSAEAAGCIAEIHAVIAPELLNLFPNSSRTQTRGELAAQMEQMVRRVARDLGLMVDEGSVRDTVTVLLNELVAAFGGLEPDPLGEAAARTQRAAALSKNSVVTAKERVHPLLMERIDASVMAEMSRGELAEQVSEVVSEILVSEKIHLNQSEQRDLVTLLLNDMLGLGPLEPLLADEAITEIMVNGYKTVFIERKGKITLSDVTFRDEQHLLNIAQRIVSAVGRRVDESSPICDARLLDGSRVNVIIPPLAIDGSTITIRKFSKSKLTLEKMLEFGSLTPKMCKLLNIAGRCRMNIIISGGTGSGKTTLLNAISRNIDPDERVVTIEDAAELQLQQPHVVRLETRPANLEGNGQVNMRDLVKNALRMRPDRIILGEVRGPEAFDLLAAMNTGHDGSLGTLHANRPREALTRVENMINMAGLNLPAKAIRQQISDAVNMIIQISRMRDGKRRITYISEIVGMEGDVITMQDLYTYRYDGEDEGGNLRGEHVSSGLRPAFYERAEYYGLGRALMECM</sequence>
<name>A0ABV7X9Q7_9SPHN</name>
<dbReference type="InterPro" id="IPR001482">
    <property type="entry name" value="T2SS/T4SS_dom"/>
</dbReference>